<dbReference type="PROSITE" id="PS51760">
    <property type="entry name" value="GH10_2"/>
    <property type="match status" value="1"/>
</dbReference>
<keyword evidence="9 13" id="KW-0119">Carbohydrate metabolism</keyword>
<keyword evidence="6" id="KW-0858">Xylan degradation</keyword>
<dbReference type="Pfam" id="PF00734">
    <property type="entry name" value="CBM_1"/>
    <property type="match status" value="1"/>
</dbReference>
<dbReference type="GO" id="GO:0005576">
    <property type="term" value="C:extracellular region"/>
    <property type="evidence" value="ECO:0007669"/>
    <property type="project" value="UniProtKB-SubCell"/>
</dbReference>
<dbReference type="SUPFAM" id="SSF51445">
    <property type="entry name" value="(Trans)glycosidases"/>
    <property type="match status" value="1"/>
</dbReference>
<comment type="subcellular location">
    <subcellularLocation>
        <location evidence="2">Secreted</location>
    </subcellularLocation>
</comment>
<dbReference type="SMART" id="SM00633">
    <property type="entry name" value="Glyco_10"/>
    <property type="match status" value="1"/>
</dbReference>
<evidence type="ECO:0000256" key="7">
    <source>
        <dbReference type="ARBA" id="ARBA00022729"/>
    </source>
</evidence>
<dbReference type="Pfam" id="PF00331">
    <property type="entry name" value="Glyco_hydro_10"/>
    <property type="match status" value="1"/>
</dbReference>
<evidence type="ECO:0000256" key="4">
    <source>
        <dbReference type="ARBA" id="ARBA00007495"/>
    </source>
</evidence>
<proteinExistence type="inferred from homology"/>
<dbReference type="GO" id="GO:0031176">
    <property type="term" value="F:endo-1,4-beta-xylanase activity"/>
    <property type="evidence" value="ECO:0007669"/>
    <property type="project" value="UniProtKB-EC"/>
</dbReference>
<dbReference type="InterPro" id="IPR001000">
    <property type="entry name" value="GH10_dom"/>
</dbReference>
<protein>
    <recommendedName>
        <fullName evidence="13">Beta-xylanase</fullName>
        <ecNumber evidence="13">3.2.1.8</ecNumber>
    </recommendedName>
</protein>
<dbReference type="InterPro" id="IPR035971">
    <property type="entry name" value="CBD_sf"/>
</dbReference>
<evidence type="ECO:0000259" key="16">
    <source>
        <dbReference type="PROSITE" id="PS51760"/>
    </source>
</evidence>
<evidence type="ECO:0000259" key="15">
    <source>
        <dbReference type="PROSITE" id="PS51164"/>
    </source>
</evidence>
<feature type="active site" description="Nucleophile" evidence="12">
    <location>
        <position position="308"/>
    </location>
</feature>
<evidence type="ECO:0000256" key="12">
    <source>
        <dbReference type="PROSITE-ProRule" id="PRU10061"/>
    </source>
</evidence>
<dbReference type="PRINTS" id="PR00134">
    <property type="entry name" value="GLHYDRLASE10"/>
</dbReference>
<comment type="pathway">
    <text evidence="3">Glycan degradation; xylan degradation.</text>
</comment>
<dbReference type="SUPFAM" id="SSF57180">
    <property type="entry name" value="Cellulose-binding domain"/>
    <property type="match status" value="1"/>
</dbReference>
<name>A0A1Q3E923_LENED</name>
<evidence type="ECO:0000256" key="2">
    <source>
        <dbReference type="ARBA" id="ARBA00004613"/>
    </source>
</evidence>
<dbReference type="InterPro" id="IPR044846">
    <property type="entry name" value="GH10"/>
</dbReference>
<keyword evidence="5" id="KW-0964">Secreted</keyword>
<comment type="similarity">
    <text evidence="4 13">Belongs to the glycosyl hydrolase 10 (cellulase F) family.</text>
</comment>
<dbReference type="GO" id="GO:0045493">
    <property type="term" value="P:xylan catabolic process"/>
    <property type="evidence" value="ECO:0007669"/>
    <property type="project" value="UniProtKB-KW"/>
</dbReference>
<evidence type="ECO:0000256" key="1">
    <source>
        <dbReference type="ARBA" id="ARBA00000681"/>
    </source>
</evidence>
<dbReference type="SMART" id="SM00236">
    <property type="entry name" value="fCBD"/>
    <property type="match status" value="1"/>
</dbReference>
<evidence type="ECO:0000256" key="5">
    <source>
        <dbReference type="ARBA" id="ARBA00022525"/>
    </source>
</evidence>
<keyword evidence="8 13" id="KW-0378">Hydrolase</keyword>
<dbReference type="PANTHER" id="PTHR31490:SF35">
    <property type="entry name" value="ENDO-1,4-BETA-XYLANASE"/>
    <property type="match status" value="1"/>
</dbReference>
<comment type="caution">
    <text evidence="17">The sequence shown here is derived from an EMBL/GenBank/DDBJ whole genome shotgun (WGS) entry which is preliminary data.</text>
</comment>
<keyword evidence="10 13" id="KW-0326">Glycosidase</keyword>
<dbReference type="AlphaFoldDB" id="A0A1Q3E923"/>
<keyword evidence="18" id="KW-1185">Reference proteome</keyword>
<dbReference type="GO" id="GO:0030248">
    <property type="term" value="F:cellulose binding"/>
    <property type="evidence" value="ECO:0007669"/>
    <property type="project" value="InterPro"/>
</dbReference>
<feature type="domain" description="GH10" evidence="16">
    <location>
        <begin position="112"/>
        <end position="370"/>
    </location>
</feature>
<reference evidence="17 18" key="1">
    <citation type="submission" date="2016-08" db="EMBL/GenBank/DDBJ databases">
        <authorList>
            <consortium name="Lentinula edodes genome sequencing consortium"/>
            <person name="Sakamoto Y."/>
            <person name="Nakade K."/>
            <person name="Sato S."/>
            <person name="Yoshida Y."/>
            <person name="Miyazaki K."/>
            <person name="Natsume S."/>
            <person name="Konno N."/>
        </authorList>
    </citation>
    <scope>NUCLEOTIDE SEQUENCE [LARGE SCALE GENOMIC DNA]</scope>
    <source>
        <strain evidence="17 18">NBRC 111202</strain>
    </source>
</reference>
<dbReference type="InterPro" id="IPR031158">
    <property type="entry name" value="GH10_AS"/>
</dbReference>
<dbReference type="Proteomes" id="UP000188533">
    <property type="component" value="Unassembled WGS sequence"/>
</dbReference>
<evidence type="ECO:0000256" key="6">
    <source>
        <dbReference type="ARBA" id="ARBA00022651"/>
    </source>
</evidence>
<comment type="catalytic activity">
    <reaction evidence="1 13">
        <text>Endohydrolysis of (1-&gt;4)-beta-D-xylosidic linkages in xylans.</text>
        <dbReference type="EC" id="3.2.1.8"/>
    </reaction>
</comment>
<evidence type="ECO:0000256" key="8">
    <source>
        <dbReference type="ARBA" id="ARBA00022801"/>
    </source>
</evidence>
<evidence type="ECO:0000256" key="10">
    <source>
        <dbReference type="ARBA" id="ARBA00023295"/>
    </source>
</evidence>
<dbReference type="Gene3D" id="3.20.20.80">
    <property type="entry name" value="Glycosidases"/>
    <property type="match status" value="2"/>
</dbReference>
<evidence type="ECO:0000256" key="14">
    <source>
        <dbReference type="SAM" id="MobiDB-lite"/>
    </source>
</evidence>
<gene>
    <name evidence="17" type="ORF">LENED_005416</name>
</gene>
<evidence type="ECO:0000256" key="13">
    <source>
        <dbReference type="RuleBase" id="RU361174"/>
    </source>
</evidence>
<accession>A0A1Q3E923</accession>
<evidence type="ECO:0000313" key="17">
    <source>
        <dbReference type="EMBL" id="GAW03676.1"/>
    </source>
</evidence>
<organism evidence="17 18">
    <name type="scientific">Lentinula edodes</name>
    <name type="common">Shiitake mushroom</name>
    <name type="synonym">Lentinus edodes</name>
    <dbReference type="NCBI Taxonomy" id="5353"/>
    <lineage>
        <taxon>Eukaryota</taxon>
        <taxon>Fungi</taxon>
        <taxon>Dikarya</taxon>
        <taxon>Basidiomycota</taxon>
        <taxon>Agaricomycotina</taxon>
        <taxon>Agaricomycetes</taxon>
        <taxon>Agaricomycetidae</taxon>
        <taxon>Agaricales</taxon>
        <taxon>Marasmiineae</taxon>
        <taxon>Omphalotaceae</taxon>
        <taxon>Lentinula</taxon>
    </lineage>
</organism>
<feature type="region of interest" description="Disordered" evidence="14">
    <location>
        <begin position="90"/>
        <end position="110"/>
    </location>
</feature>
<dbReference type="EC" id="3.2.1.8" evidence="13"/>
<evidence type="ECO:0000256" key="3">
    <source>
        <dbReference type="ARBA" id="ARBA00004851"/>
    </source>
</evidence>
<dbReference type="InterPro" id="IPR017853">
    <property type="entry name" value="GH"/>
</dbReference>
<reference evidence="17 18" key="2">
    <citation type="submission" date="2017-02" db="EMBL/GenBank/DDBJ databases">
        <title>A genome survey and senescence transcriptome analysis in Lentinula edodes.</title>
        <authorList>
            <person name="Sakamoto Y."/>
            <person name="Nakade K."/>
            <person name="Sato S."/>
            <person name="Yoshida Y."/>
            <person name="Miyazaki K."/>
            <person name="Natsume S."/>
            <person name="Konno N."/>
        </authorList>
    </citation>
    <scope>NUCLEOTIDE SEQUENCE [LARGE SCALE GENOMIC DNA]</scope>
    <source>
        <strain evidence="17 18">NBRC 111202</strain>
    </source>
</reference>
<feature type="domain" description="CBM1" evidence="15">
    <location>
        <begin position="51"/>
        <end position="87"/>
    </location>
</feature>
<dbReference type="PROSITE" id="PS51164">
    <property type="entry name" value="CBM1_2"/>
    <property type="match status" value="1"/>
</dbReference>
<dbReference type="PANTHER" id="PTHR31490">
    <property type="entry name" value="GLYCOSYL HYDROLASE"/>
    <property type="match status" value="1"/>
</dbReference>
<dbReference type="InterPro" id="IPR000254">
    <property type="entry name" value="CBD"/>
</dbReference>
<keyword evidence="7" id="KW-0732">Signal</keyword>
<evidence type="ECO:0000256" key="9">
    <source>
        <dbReference type="ARBA" id="ARBA00023277"/>
    </source>
</evidence>
<evidence type="ECO:0000313" key="18">
    <source>
        <dbReference type="Proteomes" id="UP000188533"/>
    </source>
</evidence>
<dbReference type="STRING" id="5353.A0A1Q3E923"/>
<sequence length="370" mass="39250">MLKIKMALPCPTLGVLSKFVIVVSGIFADKISLKKMLHKNAALSFVSVAAAQSAVWGQCGGIGWTGPTTCVAGSTCVESNAYYSQCLPSTSTSSGSGSTGTSTAALPTSTSTAKSNTVAQTAGKKYFGSATDNPEFTDAAYLAILSDNTYFGQITPGNSMKWDATEPEQGTFTFSGGDAVVSLAQGNSQLVRGHNYSWDIINEPFNDDGTWRSDVFYNTMGTYFVDVALIAARAADPNAKLYINDYNIEGTGAKATAMMNLVSDLKSRGIPIDGVGLQGHFIVGEVPTTIQTVMEQFVALGVEVAITELDIRMTLPETDALLEQQQTDYKNVISACNAVAGCIGVTIWDYILGYRAHLQDKARPALGTRI</sequence>
<dbReference type="PROSITE" id="PS00591">
    <property type="entry name" value="GH10_1"/>
    <property type="match status" value="1"/>
</dbReference>
<dbReference type="EMBL" id="BDGU01000150">
    <property type="protein sequence ID" value="GAW03676.1"/>
    <property type="molecule type" value="Genomic_DNA"/>
</dbReference>
<dbReference type="PROSITE" id="PS00562">
    <property type="entry name" value="CBM1_1"/>
    <property type="match status" value="1"/>
</dbReference>
<evidence type="ECO:0000256" key="11">
    <source>
        <dbReference type="ARBA" id="ARBA00023326"/>
    </source>
</evidence>
<keyword evidence="11 13" id="KW-0624">Polysaccharide degradation</keyword>